<dbReference type="Pfam" id="PF12974">
    <property type="entry name" value="Phosphonate-bd"/>
    <property type="match status" value="1"/>
</dbReference>
<dbReference type="PANTHER" id="PTHR35841">
    <property type="entry name" value="PHOSPHONATES-BINDING PERIPLASMIC PROTEIN"/>
    <property type="match status" value="1"/>
</dbReference>
<dbReference type="PANTHER" id="PTHR35841:SF1">
    <property type="entry name" value="PHOSPHONATES-BINDING PERIPLASMIC PROTEIN"/>
    <property type="match status" value="1"/>
</dbReference>
<evidence type="ECO:0000256" key="1">
    <source>
        <dbReference type="SAM" id="SignalP"/>
    </source>
</evidence>
<comment type="caution">
    <text evidence="2">The sequence shown here is derived from an EMBL/GenBank/DDBJ whole genome shotgun (WGS) entry which is preliminary data.</text>
</comment>
<protein>
    <submittedName>
        <fullName evidence="2">Phosphonate transport system substrate-binding protein</fullName>
    </submittedName>
</protein>
<reference evidence="2 3" key="1">
    <citation type="submission" date="2020-03" db="EMBL/GenBank/DDBJ databases">
        <title>Genomic Encyclopedia of Type Strains, Phase IV (KMG-IV): sequencing the most valuable type-strain genomes for metagenomic binning, comparative biology and taxonomic classification.</title>
        <authorList>
            <person name="Goeker M."/>
        </authorList>
    </citation>
    <scope>NUCLEOTIDE SEQUENCE [LARGE SCALE GENOMIC DNA]</scope>
    <source>
        <strain evidence="2 3">DSM 24233</strain>
    </source>
</reference>
<accession>A0A846QLV8</accession>
<name>A0A846QLV8_9BACT</name>
<sequence>MHVSPSTVKVRSCAVGALALALVSVFVLCACSDPEPVKKVDLSRREEMTFRARKGEITYAYLPQYSHSVSYQRHHLLVEYLSEATGLTFRQVFPDTFDEHMNMVGQGLIDISFSNPFIYVKIAERYGARAFARVVEAGRGANFRGQIIVRRDNPDIRTIEDVKGQHWLAVDPSSAGGYLFALGHFAEHGIHREDFAEIAFAPGPGGKQEKVVLGVYSGRYGVGSIREGSLELLRDAVDISRIRVLATTRWYPGWVYAARKGLDPEITRKVAEAMTALSLDAPEHRPILENARLTEIIRATDKDFDPVRELAERIGMDLGR</sequence>
<evidence type="ECO:0000313" key="2">
    <source>
        <dbReference type="EMBL" id="NJB69091.1"/>
    </source>
</evidence>
<organism evidence="2 3">
    <name type="scientific">Desulfobaculum xiamenense</name>
    <dbReference type="NCBI Taxonomy" id="995050"/>
    <lineage>
        <taxon>Bacteria</taxon>
        <taxon>Pseudomonadati</taxon>
        <taxon>Thermodesulfobacteriota</taxon>
        <taxon>Desulfovibrionia</taxon>
        <taxon>Desulfovibrionales</taxon>
        <taxon>Desulfovibrionaceae</taxon>
        <taxon>Desulfobaculum</taxon>
    </lineage>
</organism>
<feature type="signal peptide" evidence="1">
    <location>
        <begin position="1"/>
        <end position="29"/>
    </location>
</feature>
<keyword evidence="1" id="KW-0732">Signal</keyword>
<feature type="chain" id="PRO_5032967617" evidence="1">
    <location>
        <begin position="30"/>
        <end position="320"/>
    </location>
</feature>
<dbReference type="CDD" id="cd01071">
    <property type="entry name" value="PBP2_PhnD_like"/>
    <property type="match status" value="1"/>
</dbReference>
<dbReference type="AlphaFoldDB" id="A0A846QLV8"/>
<proteinExistence type="predicted"/>
<dbReference type="EMBL" id="JAATJA010000003">
    <property type="protein sequence ID" value="NJB69091.1"/>
    <property type="molecule type" value="Genomic_DNA"/>
</dbReference>
<gene>
    <name evidence="2" type="ORF">GGQ74_002785</name>
</gene>
<evidence type="ECO:0000313" key="3">
    <source>
        <dbReference type="Proteomes" id="UP000580856"/>
    </source>
</evidence>
<dbReference type="Gene3D" id="3.40.190.10">
    <property type="entry name" value="Periplasmic binding protein-like II"/>
    <property type="match status" value="2"/>
</dbReference>
<dbReference type="SUPFAM" id="SSF53850">
    <property type="entry name" value="Periplasmic binding protein-like II"/>
    <property type="match status" value="1"/>
</dbReference>
<keyword evidence="3" id="KW-1185">Reference proteome</keyword>
<dbReference type="RefSeq" id="WP_167942176.1">
    <property type="nucleotide sequence ID" value="NZ_JAATJA010000003.1"/>
</dbReference>
<dbReference type="Proteomes" id="UP000580856">
    <property type="component" value="Unassembled WGS sequence"/>
</dbReference>